<dbReference type="InterPro" id="IPR035931">
    <property type="entry name" value="YlxR-like_sf"/>
</dbReference>
<dbReference type="PANTHER" id="PTHR34215">
    <property type="entry name" value="BLL0784 PROTEIN"/>
    <property type="match status" value="1"/>
</dbReference>
<proteinExistence type="predicted"/>
<dbReference type="InterPro" id="IPR037465">
    <property type="entry name" value="YlxR"/>
</dbReference>
<name>A0A101FWG2_9CHLR</name>
<gene>
    <name evidence="2" type="ORF">XD73_1385</name>
</gene>
<accession>A0A101FWG2</accession>
<feature type="domain" description="YlxR" evidence="1">
    <location>
        <begin position="15"/>
        <end position="86"/>
    </location>
</feature>
<dbReference type="Proteomes" id="UP000064249">
    <property type="component" value="Unassembled WGS sequence"/>
</dbReference>
<dbReference type="Pfam" id="PF04296">
    <property type="entry name" value="YlxR"/>
    <property type="match status" value="1"/>
</dbReference>
<comment type="caution">
    <text evidence="2">The sequence shown here is derived from an EMBL/GenBank/DDBJ whole genome shotgun (WGS) entry which is preliminary data.</text>
</comment>
<dbReference type="InterPro" id="IPR007393">
    <property type="entry name" value="YlxR_dom"/>
</dbReference>
<evidence type="ECO:0000259" key="1">
    <source>
        <dbReference type="Pfam" id="PF04296"/>
    </source>
</evidence>
<dbReference type="Gene3D" id="3.30.1230.10">
    <property type="entry name" value="YlxR-like"/>
    <property type="match status" value="1"/>
</dbReference>
<organism evidence="2 3">
    <name type="scientific">Anaerolinea thermophila</name>
    <dbReference type="NCBI Taxonomy" id="167964"/>
    <lineage>
        <taxon>Bacteria</taxon>
        <taxon>Bacillati</taxon>
        <taxon>Chloroflexota</taxon>
        <taxon>Anaerolineae</taxon>
        <taxon>Anaerolineales</taxon>
        <taxon>Anaerolineaceae</taxon>
        <taxon>Anaerolinea</taxon>
    </lineage>
</organism>
<reference evidence="2 3" key="1">
    <citation type="journal article" date="2015" name="MBio">
        <title>Genome-Resolved Metagenomic Analysis Reveals Roles for Candidate Phyla and Other Microbial Community Members in Biogeochemical Transformations in Oil Reservoirs.</title>
        <authorList>
            <person name="Hu P."/>
            <person name="Tom L."/>
            <person name="Singh A."/>
            <person name="Thomas B.C."/>
            <person name="Baker B.J."/>
            <person name="Piceno Y.M."/>
            <person name="Andersen G.L."/>
            <person name="Banfield J.F."/>
        </authorList>
    </citation>
    <scope>NUCLEOTIDE SEQUENCE [LARGE SCALE GENOMIC DNA]</scope>
    <source>
        <strain evidence="2">46_16</strain>
    </source>
</reference>
<dbReference type="SUPFAM" id="SSF64376">
    <property type="entry name" value="YlxR-like"/>
    <property type="match status" value="1"/>
</dbReference>
<dbReference type="AlphaFoldDB" id="A0A101FWG2"/>
<evidence type="ECO:0000313" key="3">
    <source>
        <dbReference type="Proteomes" id="UP000064249"/>
    </source>
</evidence>
<sequence length="108" mass="12247">MVKKPKRRSKHVPRRTCVGCREVLSKRSLIRIVNGPEGVKVDVTGKAHGRGAYLHDKRSCWMRGINGGLDHALRTRLTDQEKEDLRTFMENQLPDEEQVQPGAGESSR</sequence>
<evidence type="ECO:0000313" key="2">
    <source>
        <dbReference type="EMBL" id="KUK45741.1"/>
    </source>
</evidence>
<dbReference type="PANTHER" id="PTHR34215:SF1">
    <property type="entry name" value="YLXR DOMAIN-CONTAINING PROTEIN"/>
    <property type="match status" value="1"/>
</dbReference>
<protein>
    <recommendedName>
        <fullName evidence="1">YlxR domain-containing protein</fullName>
    </recommendedName>
</protein>
<dbReference type="EMBL" id="LGFU01000169">
    <property type="protein sequence ID" value="KUK45741.1"/>
    <property type="molecule type" value="Genomic_DNA"/>
</dbReference>